<evidence type="ECO:0000256" key="7">
    <source>
        <dbReference type="SAM" id="Phobius"/>
    </source>
</evidence>
<sequence length="866" mass="89402">MNAVSVLRTKPIKDVLAHGEADGSDGKLGLKRHLGARDLTGFGIGIVIGTGIFTLTGIEARDSAGPGVVISFAIAGVVALLAALCYAELASSVPTAGSAYTYAYATMGEIVAWIIGWDLLLEFALGAAVVARGWSGYLAELFGLPTAWFGEEGSVVNLGAIGIVLLLGVVAIVGIRESARVTNLLVLVKVAICVFIVAAGLFFVKAANLTPFIPPAEPAGAADDGIKQPVTQALFGLEPSVFGFVGVLSAAAVVFFAYTGFEAVANLGEETRRPKRDLTLGLLGTLLISTVLYIGVSLVVVGMVPYTEIDRGAPIASAFKAAGAGWAGVLVSIAAIAGLTSVILVDLVAMGRIGFAISRDGLIPPSIAKVHPRWGTPYRISAVMTVAVALLAGFLPLSALADLVSIGALCAFVLVSVAVPILRRKRPDLDRPFKVPFSPVLPIVSALACLYLMLNLSVETWIRFLIWMLLGAVIYFGYGYRRNRLATADPTPTPPHPPADPLRGLFHGKSGYPASDSHSFRESAPQRGAGVGASGAGLGGGGGAVHDGFAVLPGDLVEPDLAAGVGAALLAGRPGVVDQPGPAVLDDHRGVAGAGGDLVGLQDRVLGRLHTGAGRALADRVALGVGGPVVRVGGEEEVQPPVVAVEERALDQGALPRLGLLQQLRRLADELQPVVGQALRPEPGVHPDRVAVVLPEQPEAAVGVPERAGVDRPAQLGLADERLGRVVPVRPLRTGGHRPPHALPAGIPPGDGVVEQEPVRGELDRLRRPGLPRVRPVGQLGQGVLGLAPVDQVGRAPHRHVAAAAVGVEQPPGVTGPHHLRVGGVDAYHGVGEHARVAPRARRVVRTVLAAAGDEQCGGEDRRRTA</sequence>
<feature type="transmembrane region" description="Helical" evidence="7">
    <location>
        <begin position="403"/>
        <end position="423"/>
    </location>
</feature>
<dbReference type="InterPro" id="IPR002293">
    <property type="entry name" value="AA/rel_permease1"/>
</dbReference>
<dbReference type="Pfam" id="PF13520">
    <property type="entry name" value="AA_permease_2"/>
    <property type="match status" value="1"/>
</dbReference>
<feature type="transmembrane region" description="Helical" evidence="7">
    <location>
        <begin position="154"/>
        <end position="175"/>
    </location>
</feature>
<dbReference type="GO" id="GO:0016020">
    <property type="term" value="C:membrane"/>
    <property type="evidence" value="ECO:0007669"/>
    <property type="project" value="UniProtKB-SubCell"/>
</dbReference>
<feature type="region of interest" description="Disordered" evidence="6">
    <location>
        <begin position="513"/>
        <end position="533"/>
    </location>
</feature>
<keyword evidence="3 7" id="KW-0812">Transmembrane</keyword>
<dbReference type="GO" id="GO:0015171">
    <property type="term" value="F:amino acid transmembrane transporter activity"/>
    <property type="evidence" value="ECO:0007669"/>
    <property type="project" value="TreeGrafter"/>
</dbReference>
<evidence type="ECO:0000256" key="4">
    <source>
        <dbReference type="ARBA" id="ARBA00022989"/>
    </source>
</evidence>
<evidence type="ECO:0000256" key="3">
    <source>
        <dbReference type="ARBA" id="ARBA00022692"/>
    </source>
</evidence>
<dbReference type="EMBL" id="LT607410">
    <property type="protein sequence ID" value="SCE84154.1"/>
    <property type="molecule type" value="Genomic_DNA"/>
</dbReference>
<dbReference type="PANTHER" id="PTHR43243">
    <property type="entry name" value="INNER MEMBRANE TRANSPORTER YGJI-RELATED"/>
    <property type="match status" value="1"/>
</dbReference>
<evidence type="ECO:0000313" key="9">
    <source>
        <dbReference type="Proteomes" id="UP000198228"/>
    </source>
</evidence>
<keyword evidence="5 7" id="KW-0472">Membrane</keyword>
<dbReference type="PANTHER" id="PTHR43243:SF4">
    <property type="entry name" value="CATIONIC AMINO ACID TRANSPORTER 4"/>
    <property type="match status" value="1"/>
</dbReference>
<protein>
    <submittedName>
        <fullName evidence="8">Amino acid transporter</fullName>
    </submittedName>
</protein>
<evidence type="ECO:0000256" key="1">
    <source>
        <dbReference type="ARBA" id="ARBA00004141"/>
    </source>
</evidence>
<evidence type="ECO:0000256" key="6">
    <source>
        <dbReference type="SAM" id="MobiDB-lite"/>
    </source>
</evidence>
<feature type="region of interest" description="Disordered" evidence="6">
    <location>
        <begin position="732"/>
        <end position="754"/>
    </location>
</feature>
<feature type="transmembrane region" description="Helical" evidence="7">
    <location>
        <begin position="110"/>
        <end position="134"/>
    </location>
</feature>
<feature type="transmembrane region" description="Helical" evidence="7">
    <location>
        <begin position="324"/>
        <end position="349"/>
    </location>
</feature>
<dbReference type="Gene3D" id="1.20.1740.10">
    <property type="entry name" value="Amino acid/polyamine transporter I"/>
    <property type="match status" value="1"/>
</dbReference>
<keyword evidence="2" id="KW-0813">Transport</keyword>
<reference evidence="8 9" key="1">
    <citation type="submission" date="2016-06" db="EMBL/GenBank/DDBJ databases">
        <authorList>
            <person name="Kjaerup R.B."/>
            <person name="Dalgaard T.S."/>
            <person name="Juul-Madsen H.R."/>
        </authorList>
    </citation>
    <scope>NUCLEOTIDE SEQUENCE [LARGE SCALE GENOMIC DNA]</scope>
    <source>
        <strain evidence="8 9">DSM 43821</strain>
    </source>
</reference>
<comment type="subcellular location">
    <subcellularLocation>
        <location evidence="1">Membrane</location>
        <topology evidence="1">Multi-pass membrane protein</topology>
    </subcellularLocation>
</comment>
<feature type="transmembrane region" description="Helical" evidence="7">
    <location>
        <begin position="435"/>
        <end position="454"/>
    </location>
</feature>
<dbReference type="AlphaFoldDB" id="A0A1C4VJH2"/>
<feature type="transmembrane region" description="Helical" evidence="7">
    <location>
        <begin position="184"/>
        <end position="204"/>
    </location>
</feature>
<proteinExistence type="predicted"/>
<name>A0A1C4VJH2_9ACTN</name>
<keyword evidence="4 7" id="KW-1133">Transmembrane helix</keyword>
<feature type="transmembrane region" description="Helical" evidence="7">
    <location>
        <begin position="39"/>
        <end position="58"/>
    </location>
</feature>
<feature type="transmembrane region" description="Helical" evidence="7">
    <location>
        <begin position="64"/>
        <end position="89"/>
    </location>
</feature>
<organism evidence="8 9">
    <name type="scientific">Micromonospora purpureochromogenes</name>
    <dbReference type="NCBI Taxonomy" id="47872"/>
    <lineage>
        <taxon>Bacteria</taxon>
        <taxon>Bacillati</taxon>
        <taxon>Actinomycetota</taxon>
        <taxon>Actinomycetes</taxon>
        <taxon>Micromonosporales</taxon>
        <taxon>Micromonosporaceae</taxon>
        <taxon>Micromonospora</taxon>
    </lineage>
</organism>
<feature type="transmembrane region" description="Helical" evidence="7">
    <location>
        <begin position="241"/>
        <end position="261"/>
    </location>
</feature>
<gene>
    <name evidence="8" type="ORF">GA0074696_1176</name>
</gene>
<evidence type="ECO:0000256" key="5">
    <source>
        <dbReference type="ARBA" id="ARBA00023136"/>
    </source>
</evidence>
<evidence type="ECO:0000256" key="2">
    <source>
        <dbReference type="ARBA" id="ARBA00022448"/>
    </source>
</evidence>
<evidence type="ECO:0000313" key="8">
    <source>
        <dbReference type="EMBL" id="SCE84154.1"/>
    </source>
</evidence>
<feature type="transmembrane region" description="Helical" evidence="7">
    <location>
        <begin position="378"/>
        <end position="397"/>
    </location>
</feature>
<feature type="transmembrane region" description="Helical" evidence="7">
    <location>
        <begin position="282"/>
        <end position="304"/>
    </location>
</feature>
<dbReference type="Proteomes" id="UP000198228">
    <property type="component" value="Chromosome I"/>
</dbReference>
<accession>A0A1C4VJH2</accession>
<feature type="transmembrane region" description="Helical" evidence="7">
    <location>
        <begin position="460"/>
        <end position="478"/>
    </location>
</feature>